<evidence type="ECO:0000256" key="4">
    <source>
        <dbReference type="ARBA" id="ARBA00022777"/>
    </source>
</evidence>
<keyword evidence="4" id="KW-0418">Kinase</keyword>
<dbReference type="OrthoDB" id="9778478at2"/>
<gene>
    <name evidence="9" type="ORF">SAMN02982989_1371</name>
</gene>
<dbReference type="AlphaFoldDB" id="A0A1X7EJT9"/>
<organism evidence="9 10">
    <name type="scientific">Xaviernesmea oryzae</name>
    <dbReference type="NCBI Taxonomy" id="464029"/>
    <lineage>
        <taxon>Bacteria</taxon>
        <taxon>Pseudomonadati</taxon>
        <taxon>Pseudomonadota</taxon>
        <taxon>Alphaproteobacteria</taxon>
        <taxon>Hyphomicrobiales</taxon>
        <taxon>Rhizobiaceae</taxon>
        <taxon>Rhizobium/Agrobacterium group</taxon>
        <taxon>Xaviernesmea</taxon>
    </lineage>
</organism>
<dbReference type="Pfam" id="PF07005">
    <property type="entry name" value="SBD_N"/>
    <property type="match status" value="1"/>
</dbReference>
<dbReference type="Proteomes" id="UP000192903">
    <property type="component" value="Unassembled WGS sequence"/>
</dbReference>
<comment type="similarity">
    <text evidence="1">Belongs to the four-carbon acid sugar kinase family.</text>
</comment>
<feature type="domain" description="Four-carbon acid sugar kinase N-terminal" evidence="7">
    <location>
        <begin position="2"/>
        <end position="119"/>
    </location>
</feature>
<keyword evidence="6" id="KW-0119">Carbohydrate metabolism</keyword>
<dbReference type="STRING" id="464029.SAMN02982989_1371"/>
<dbReference type="InterPro" id="IPR037051">
    <property type="entry name" value="4-carb_acid_sugar_kinase_N_sf"/>
</dbReference>
<dbReference type="EMBL" id="FXAF01000006">
    <property type="protein sequence ID" value="SMF34748.1"/>
    <property type="molecule type" value="Genomic_DNA"/>
</dbReference>
<dbReference type="Gene3D" id="3.40.980.20">
    <property type="entry name" value="Four-carbon acid sugar kinase, nucleotide binding domain"/>
    <property type="match status" value="1"/>
</dbReference>
<dbReference type="SUPFAM" id="SSF142764">
    <property type="entry name" value="YgbK-like"/>
    <property type="match status" value="1"/>
</dbReference>
<evidence type="ECO:0000259" key="7">
    <source>
        <dbReference type="Pfam" id="PF07005"/>
    </source>
</evidence>
<keyword evidence="10" id="KW-1185">Reference proteome</keyword>
<evidence type="ECO:0000313" key="9">
    <source>
        <dbReference type="EMBL" id="SMF34748.1"/>
    </source>
</evidence>
<dbReference type="GO" id="GO:0005524">
    <property type="term" value="F:ATP binding"/>
    <property type="evidence" value="ECO:0007669"/>
    <property type="project" value="UniProtKB-KW"/>
</dbReference>
<feature type="domain" description="Four-carbon acid sugar kinase nucleotide binding" evidence="8">
    <location>
        <begin position="255"/>
        <end position="330"/>
    </location>
</feature>
<dbReference type="GO" id="GO:0016301">
    <property type="term" value="F:kinase activity"/>
    <property type="evidence" value="ECO:0007669"/>
    <property type="project" value="UniProtKB-KW"/>
</dbReference>
<name>A0A1X7EJT9_9HYPH</name>
<evidence type="ECO:0000256" key="2">
    <source>
        <dbReference type="ARBA" id="ARBA00022679"/>
    </source>
</evidence>
<evidence type="ECO:0000256" key="3">
    <source>
        <dbReference type="ARBA" id="ARBA00022741"/>
    </source>
</evidence>
<evidence type="ECO:0000256" key="1">
    <source>
        <dbReference type="ARBA" id="ARBA00005715"/>
    </source>
</evidence>
<evidence type="ECO:0000256" key="6">
    <source>
        <dbReference type="ARBA" id="ARBA00023277"/>
    </source>
</evidence>
<proteinExistence type="inferred from homology"/>
<dbReference type="InterPro" id="IPR042213">
    <property type="entry name" value="NBD_C_sf"/>
</dbReference>
<accession>A0A1X7EJT9</accession>
<evidence type="ECO:0000256" key="5">
    <source>
        <dbReference type="ARBA" id="ARBA00022840"/>
    </source>
</evidence>
<keyword evidence="3" id="KW-0547">Nucleotide-binding</keyword>
<dbReference type="Gene3D" id="3.40.50.10840">
    <property type="entry name" value="Putative sugar-binding, N-terminal domain"/>
    <property type="match status" value="1"/>
</dbReference>
<dbReference type="InterPro" id="IPR031475">
    <property type="entry name" value="NBD_C"/>
</dbReference>
<protein>
    <submittedName>
        <fullName evidence="9">Uncharacterized conserved protein YgbK, DUF1537 family</fullName>
    </submittedName>
</protein>
<dbReference type="Pfam" id="PF17042">
    <property type="entry name" value="NBD_C"/>
    <property type="match status" value="1"/>
</dbReference>
<dbReference type="InterPro" id="IPR010737">
    <property type="entry name" value="4-carb_acid_sugar_kinase_N"/>
</dbReference>
<evidence type="ECO:0000313" key="10">
    <source>
        <dbReference type="Proteomes" id="UP000192903"/>
    </source>
</evidence>
<sequence>MIAILGDDLTGALDSAAPFAGRGMHTEVALNPDVIPLVLQDRPDVLAINLACRELHEDAAREAAARAISMLPPGTSLFKKIDSRLKGHIAAELDATPFDRALVAPAIPEFGRFVAAGCLEGFGVDKSISIREKLGRHASRAIIPDIRSAADMDEALQTAQATGVDLLIGARGLADALARGMTERAEAVPAEIPAGAALFVIGSRDPITLAQIDELRRSYPVHCLQAPNGMLAESSIGGTGITLVQATPGTEVCSPQEVSEALAASIAPSLTDTAKTLLLSGGATAEAVLRRMGISRFRLTGECLPGLGLAYAGGQCIIAKSGGFGGPDTLTSITSMILRKAG</sequence>
<dbReference type="RefSeq" id="WP_085421686.1">
    <property type="nucleotide sequence ID" value="NZ_FXAF01000006.1"/>
</dbReference>
<keyword evidence="2" id="KW-0808">Transferase</keyword>
<keyword evidence="5" id="KW-0067">ATP-binding</keyword>
<reference evidence="10" key="1">
    <citation type="submission" date="2017-04" db="EMBL/GenBank/DDBJ databases">
        <authorList>
            <person name="Varghese N."/>
            <person name="Submissions S."/>
        </authorList>
    </citation>
    <scope>NUCLEOTIDE SEQUENCE [LARGE SCALE GENOMIC DNA]</scope>
    <source>
        <strain evidence="10">B4P</strain>
    </source>
</reference>
<evidence type="ECO:0000259" key="8">
    <source>
        <dbReference type="Pfam" id="PF17042"/>
    </source>
</evidence>